<proteinExistence type="predicted"/>
<keyword evidence="1" id="KW-0004">4Fe-4S</keyword>
<organism evidence="7">
    <name type="scientific">human gut metagenome</name>
    <dbReference type="NCBI Taxonomy" id="408170"/>
    <lineage>
        <taxon>unclassified sequences</taxon>
        <taxon>metagenomes</taxon>
        <taxon>organismal metagenomes</taxon>
    </lineage>
</organism>
<evidence type="ECO:0000256" key="3">
    <source>
        <dbReference type="ARBA" id="ARBA00022723"/>
    </source>
</evidence>
<dbReference type="PROSITE" id="PS51449">
    <property type="entry name" value="MTTASE_N"/>
    <property type="match status" value="1"/>
</dbReference>
<evidence type="ECO:0000256" key="4">
    <source>
        <dbReference type="ARBA" id="ARBA00023004"/>
    </source>
</evidence>
<name>K1T643_9ZZZZ</name>
<keyword evidence="5" id="KW-0411">Iron-sulfur</keyword>
<comment type="caution">
    <text evidence="7">The sequence shown here is derived from an EMBL/GenBank/DDBJ whole genome shotgun (WGS) entry which is preliminary data.</text>
</comment>
<keyword evidence="4" id="KW-0408">Iron</keyword>
<evidence type="ECO:0000256" key="2">
    <source>
        <dbReference type="ARBA" id="ARBA00022691"/>
    </source>
</evidence>
<dbReference type="GO" id="GO:0051539">
    <property type="term" value="F:4 iron, 4 sulfur cluster binding"/>
    <property type="evidence" value="ECO:0007669"/>
    <property type="project" value="UniProtKB-KW"/>
</dbReference>
<dbReference type="AlphaFoldDB" id="K1T643"/>
<evidence type="ECO:0000313" key="7">
    <source>
        <dbReference type="EMBL" id="EKC54891.1"/>
    </source>
</evidence>
<dbReference type="GO" id="GO:0035599">
    <property type="term" value="F:aspartic acid methylthiotransferase activity"/>
    <property type="evidence" value="ECO:0007669"/>
    <property type="project" value="TreeGrafter"/>
</dbReference>
<dbReference type="EMBL" id="AJWZ01008164">
    <property type="protein sequence ID" value="EKC54891.1"/>
    <property type="molecule type" value="Genomic_DNA"/>
</dbReference>
<dbReference type="PANTHER" id="PTHR43837:SF1">
    <property type="entry name" value="RIBOSOMAL PROTEIN US12 METHYLTHIOTRANSFERASE RIMO"/>
    <property type="match status" value="1"/>
</dbReference>
<protein>
    <submittedName>
        <fullName evidence="7">MiaB-like tRNA modifying enzyme YliG</fullName>
    </submittedName>
</protein>
<reference evidence="7" key="1">
    <citation type="journal article" date="2013" name="Environ. Microbiol.">
        <title>Microbiota from the distal guts of lean and obese adolescents exhibit partial functional redundancy besides clear differences in community structure.</title>
        <authorList>
            <person name="Ferrer M."/>
            <person name="Ruiz A."/>
            <person name="Lanza F."/>
            <person name="Haange S.B."/>
            <person name="Oberbach A."/>
            <person name="Till H."/>
            <person name="Bargiela R."/>
            <person name="Campoy C."/>
            <person name="Segura M.T."/>
            <person name="Richter M."/>
            <person name="von Bergen M."/>
            <person name="Seifert J."/>
            <person name="Suarez A."/>
        </authorList>
    </citation>
    <scope>NUCLEOTIDE SEQUENCE</scope>
</reference>
<gene>
    <name evidence="7" type="ORF">OBE_11834</name>
</gene>
<dbReference type="InterPro" id="IPR005840">
    <property type="entry name" value="Ribosomal_uS12_MeSTrfase_RimO"/>
</dbReference>
<dbReference type="GO" id="GO:0046872">
    <property type="term" value="F:metal ion binding"/>
    <property type="evidence" value="ECO:0007669"/>
    <property type="project" value="UniProtKB-KW"/>
</dbReference>
<dbReference type="Gene3D" id="3.40.50.12160">
    <property type="entry name" value="Methylthiotransferase, N-terminal domain"/>
    <property type="match status" value="1"/>
</dbReference>
<evidence type="ECO:0000256" key="5">
    <source>
        <dbReference type="ARBA" id="ARBA00023014"/>
    </source>
</evidence>
<sequence length="152" mass="16393">MPYNVSFISLGCAKNQVNCEQMMATVQHAGHNIVLSPEGADVAVVNTCGFLASACEEAIDNILEMAEFKKEGKLKKIIVTGCMAQRYKDDVLHELPEVDAVLGTGSYGEIARAVDEVMAPGGLRPCYMGDIQNCVQGGARILPRRRGMRTCA</sequence>
<feature type="domain" description="MTTase N-terminal" evidence="6">
    <location>
        <begin position="3"/>
        <end position="119"/>
    </location>
</feature>
<dbReference type="FunFam" id="3.40.50.12160:FF:000003">
    <property type="entry name" value="CDK5 regulatory subunit-associated protein 1"/>
    <property type="match status" value="1"/>
</dbReference>
<keyword evidence="2" id="KW-0949">S-adenosyl-L-methionine</keyword>
<dbReference type="InterPro" id="IPR013848">
    <property type="entry name" value="Methylthiotransferase_N"/>
</dbReference>
<dbReference type="Pfam" id="PF00919">
    <property type="entry name" value="UPF0004"/>
    <property type="match status" value="1"/>
</dbReference>
<evidence type="ECO:0000256" key="1">
    <source>
        <dbReference type="ARBA" id="ARBA00022485"/>
    </source>
</evidence>
<evidence type="ECO:0000259" key="6">
    <source>
        <dbReference type="PROSITE" id="PS51449"/>
    </source>
</evidence>
<accession>K1T643</accession>
<dbReference type="InterPro" id="IPR038135">
    <property type="entry name" value="Methylthiotransferase_N_sf"/>
</dbReference>
<dbReference type="GO" id="GO:0005829">
    <property type="term" value="C:cytosol"/>
    <property type="evidence" value="ECO:0007669"/>
    <property type="project" value="TreeGrafter"/>
</dbReference>
<dbReference type="PANTHER" id="PTHR43837">
    <property type="entry name" value="RIBOSOMAL PROTEIN S12 METHYLTHIOTRANSFERASE RIMO"/>
    <property type="match status" value="1"/>
</dbReference>
<feature type="non-terminal residue" evidence="7">
    <location>
        <position position="152"/>
    </location>
</feature>
<keyword evidence="3" id="KW-0479">Metal-binding</keyword>